<dbReference type="PANTHER" id="PTHR23011:SF28">
    <property type="entry name" value="CYCLIC NUCLEOTIDE-BINDING DOMAIN CONTAINING PROTEIN"/>
    <property type="match status" value="1"/>
</dbReference>
<name>X0TLP3_9ZZZZ</name>
<gene>
    <name evidence="2" type="ORF">S01H1_23078</name>
</gene>
<dbReference type="InterPro" id="IPR014710">
    <property type="entry name" value="RmlC-like_jellyroll"/>
</dbReference>
<organism evidence="2">
    <name type="scientific">marine sediment metagenome</name>
    <dbReference type="NCBI Taxonomy" id="412755"/>
    <lineage>
        <taxon>unclassified sequences</taxon>
        <taxon>metagenomes</taxon>
        <taxon>ecological metagenomes</taxon>
    </lineage>
</organism>
<dbReference type="PRINTS" id="PR00103">
    <property type="entry name" value="CAMPKINASE"/>
</dbReference>
<dbReference type="AlphaFoldDB" id="X0TLP3"/>
<dbReference type="Gene3D" id="2.60.120.10">
    <property type="entry name" value="Jelly Rolls"/>
    <property type="match status" value="1"/>
</dbReference>
<dbReference type="CDD" id="cd00038">
    <property type="entry name" value="CAP_ED"/>
    <property type="match status" value="1"/>
</dbReference>
<feature type="non-terminal residue" evidence="2">
    <location>
        <position position="1"/>
    </location>
</feature>
<comment type="caution">
    <text evidence="2">The sequence shown here is derived from an EMBL/GenBank/DDBJ whole genome shotgun (WGS) entry which is preliminary data.</text>
</comment>
<dbReference type="InterPro" id="IPR018488">
    <property type="entry name" value="cNMP-bd_CS"/>
</dbReference>
<reference evidence="2" key="1">
    <citation type="journal article" date="2014" name="Front. Microbiol.">
        <title>High frequency of phylogenetically diverse reductive dehalogenase-homologous genes in deep subseafloor sedimentary metagenomes.</title>
        <authorList>
            <person name="Kawai M."/>
            <person name="Futagami T."/>
            <person name="Toyoda A."/>
            <person name="Takaki Y."/>
            <person name="Nishi S."/>
            <person name="Hori S."/>
            <person name="Arai W."/>
            <person name="Tsubouchi T."/>
            <person name="Morono Y."/>
            <person name="Uchiyama I."/>
            <person name="Ito T."/>
            <person name="Fujiyama A."/>
            <person name="Inagaki F."/>
            <person name="Takami H."/>
        </authorList>
    </citation>
    <scope>NUCLEOTIDE SEQUENCE</scope>
    <source>
        <strain evidence="2">Expedition CK06-06</strain>
    </source>
</reference>
<dbReference type="PROSITE" id="PS50042">
    <property type="entry name" value="CNMP_BINDING_3"/>
    <property type="match status" value="1"/>
</dbReference>
<proteinExistence type="predicted"/>
<dbReference type="PROSITE" id="PS00889">
    <property type="entry name" value="CNMP_BINDING_2"/>
    <property type="match status" value="1"/>
</dbReference>
<dbReference type="EMBL" id="BARS01013202">
    <property type="protein sequence ID" value="GAF94463.1"/>
    <property type="molecule type" value="Genomic_DNA"/>
</dbReference>
<dbReference type="Pfam" id="PF00027">
    <property type="entry name" value="cNMP_binding"/>
    <property type="match status" value="1"/>
</dbReference>
<dbReference type="SMART" id="SM00100">
    <property type="entry name" value="cNMP"/>
    <property type="match status" value="1"/>
</dbReference>
<sequence length="151" mass="16493">AASVTRRRFESGQIVFEKDDPGDSMFLVVEGLLAVLVPVEGRSEPLRVGHLGGGDFFGEMSLLTGEPRSATVCAVTDSLVFEIEKPHVQDLITDRPEVVRQVSRVVAERQAANLAALDETDDDGRAPEATRLADRLFERITNFFGAARHDA</sequence>
<dbReference type="InterPro" id="IPR000595">
    <property type="entry name" value="cNMP-bd_dom"/>
</dbReference>
<dbReference type="SUPFAM" id="SSF51206">
    <property type="entry name" value="cAMP-binding domain-like"/>
    <property type="match status" value="1"/>
</dbReference>
<dbReference type="InterPro" id="IPR018490">
    <property type="entry name" value="cNMP-bd_dom_sf"/>
</dbReference>
<accession>X0TLP3</accession>
<evidence type="ECO:0000313" key="2">
    <source>
        <dbReference type="EMBL" id="GAF94463.1"/>
    </source>
</evidence>
<evidence type="ECO:0000259" key="1">
    <source>
        <dbReference type="PROSITE" id="PS50042"/>
    </source>
</evidence>
<dbReference type="PANTHER" id="PTHR23011">
    <property type="entry name" value="CYCLIC NUCLEOTIDE-BINDING DOMAIN CONTAINING PROTEIN"/>
    <property type="match status" value="1"/>
</dbReference>
<protein>
    <recommendedName>
        <fullName evidence="1">Cyclic nucleotide-binding domain-containing protein</fullName>
    </recommendedName>
</protein>
<feature type="domain" description="Cyclic nucleotide-binding" evidence="1">
    <location>
        <begin position="1"/>
        <end position="109"/>
    </location>
</feature>